<gene>
    <name evidence="1" type="ORF">BGZ99_004478</name>
</gene>
<dbReference type="InterPro" id="IPR032675">
    <property type="entry name" value="LRR_dom_sf"/>
</dbReference>
<proteinExistence type="predicted"/>
<dbReference type="OrthoDB" id="2427916at2759"/>
<dbReference type="Proteomes" id="UP000738325">
    <property type="component" value="Unassembled WGS sequence"/>
</dbReference>
<dbReference type="SUPFAM" id="SSF52047">
    <property type="entry name" value="RNI-like"/>
    <property type="match status" value="1"/>
</dbReference>
<reference evidence="1" key="1">
    <citation type="journal article" date="2020" name="Fungal Divers.">
        <title>Resolving the Mortierellaceae phylogeny through synthesis of multi-gene phylogenetics and phylogenomics.</title>
        <authorList>
            <person name="Vandepol N."/>
            <person name="Liber J."/>
            <person name="Desiro A."/>
            <person name="Na H."/>
            <person name="Kennedy M."/>
            <person name="Barry K."/>
            <person name="Grigoriev I.V."/>
            <person name="Miller A.N."/>
            <person name="O'Donnell K."/>
            <person name="Stajich J.E."/>
            <person name="Bonito G."/>
        </authorList>
    </citation>
    <scope>NUCLEOTIDE SEQUENCE</scope>
    <source>
        <strain evidence="1">REB-010B</strain>
    </source>
</reference>
<comment type="caution">
    <text evidence="1">The sequence shown here is derived from an EMBL/GenBank/DDBJ whole genome shotgun (WGS) entry which is preliminary data.</text>
</comment>
<organism evidence="1 2">
    <name type="scientific">Dissophora globulifera</name>
    <dbReference type="NCBI Taxonomy" id="979702"/>
    <lineage>
        <taxon>Eukaryota</taxon>
        <taxon>Fungi</taxon>
        <taxon>Fungi incertae sedis</taxon>
        <taxon>Mucoromycota</taxon>
        <taxon>Mortierellomycotina</taxon>
        <taxon>Mortierellomycetes</taxon>
        <taxon>Mortierellales</taxon>
        <taxon>Mortierellaceae</taxon>
        <taxon>Dissophora</taxon>
    </lineage>
</organism>
<accession>A0A9P6UV03</accession>
<dbReference type="AlphaFoldDB" id="A0A9P6UV03"/>
<keyword evidence="2" id="KW-1185">Reference proteome</keyword>
<evidence type="ECO:0000313" key="1">
    <source>
        <dbReference type="EMBL" id="KAG0320481.1"/>
    </source>
</evidence>
<dbReference type="EMBL" id="JAAAIP010000280">
    <property type="protein sequence ID" value="KAG0320481.1"/>
    <property type="molecule type" value="Genomic_DNA"/>
</dbReference>
<protein>
    <submittedName>
        <fullName evidence="1">Uncharacterized protein</fullName>
    </submittedName>
</protein>
<sequence>MLQLQNPLLIPEILERISLFVSAWTPHRHHSYKDNISDHRPISYTYRPQDLLACALTSRLWYRTFYRQLWTVFDGDAMSSSHSTRCSGGGQPPPTNKAAVVPEELLLAYSAHCRVLTNYSRRISAVLACRHLVDLTLYGNSPQSLQLVRSNPGLKRLTWIGAMPDWGMVCDLETDAMSNLTSLQELTLQQWDISDGKLVEILRRNTGSLVKLRLKQVQGFDVLYSEQEGKEKEIQDRQDQDLIMEQLEELTLDCEWIDNFALLDFITQCTPKLQRLQLSSTLLDDARMMGRLAVALVETHPELKPSDAFASCYSKAQQIL</sequence>
<evidence type="ECO:0000313" key="2">
    <source>
        <dbReference type="Proteomes" id="UP000738325"/>
    </source>
</evidence>
<name>A0A9P6UV03_9FUNG</name>
<dbReference type="Gene3D" id="3.80.10.10">
    <property type="entry name" value="Ribonuclease Inhibitor"/>
    <property type="match status" value="1"/>
</dbReference>